<dbReference type="EC" id="2.7.1.8" evidence="2"/>
<dbReference type="PANTHER" id="PTHR43190">
    <property type="entry name" value="N-ACETYL-D-GLUCOSAMINE KINASE"/>
    <property type="match status" value="1"/>
</dbReference>
<dbReference type="InterPro" id="IPR002731">
    <property type="entry name" value="ATPase_BadF"/>
</dbReference>
<keyword evidence="2" id="KW-0418">Kinase</keyword>
<dbReference type="EMBL" id="LMCB01000004">
    <property type="protein sequence ID" value="KZL21543.1"/>
    <property type="molecule type" value="Genomic_DNA"/>
</dbReference>
<dbReference type="STRING" id="989403.SAMN05421798_106112"/>
<dbReference type="SUPFAM" id="SSF53067">
    <property type="entry name" value="Actin-like ATPase domain"/>
    <property type="match status" value="2"/>
</dbReference>
<dbReference type="GO" id="GO:0047931">
    <property type="term" value="F:glucosamine kinase activity"/>
    <property type="evidence" value="ECO:0007669"/>
    <property type="project" value="UniProtKB-EC"/>
</dbReference>
<dbReference type="Proteomes" id="UP000076577">
    <property type="component" value="Unassembled WGS sequence"/>
</dbReference>
<feature type="domain" description="ATPase BadF/BadG/BcrA/BcrD type" evidence="1">
    <location>
        <begin position="5"/>
        <end position="236"/>
    </location>
</feature>
<dbReference type="RefSeq" id="WP_068002575.1">
    <property type="nucleotide sequence ID" value="NZ_FOFM01000006.1"/>
</dbReference>
<keyword evidence="2" id="KW-0808">Transferase</keyword>
<evidence type="ECO:0000259" key="1">
    <source>
        <dbReference type="Pfam" id="PF01869"/>
    </source>
</evidence>
<reference evidence="2 3" key="1">
    <citation type="journal article" date="2016" name="Front. Microbiol.">
        <title>Comparative Genomic Analysis Reveals a Diverse Repertoire of Genes Involved in Prokaryote-Eukaryote Interactions within the Pseudovibrio Genus.</title>
        <authorList>
            <person name="Romano S."/>
            <person name="Fernandez-Guerra A."/>
            <person name="Reen F.J."/>
            <person name="Glockner F.O."/>
            <person name="Crowley S.P."/>
            <person name="O'Sullivan O."/>
            <person name="Cotter P.D."/>
            <person name="Adams C."/>
            <person name="Dobson A.D."/>
            <person name="O'Gara F."/>
        </authorList>
    </citation>
    <scope>NUCLEOTIDE SEQUENCE [LARGE SCALE GENOMIC DNA]</scope>
    <source>
        <strain evidence="2 3">Ad2</strain>
    </source>
</reference>
<protein>
    <submittedName>
        <fullName evidence="2">Glucosamine kinase GspK</fullName>
        <ecNumber evidence="2">2.7.1.8</ecNumber>
    </submittedName>
</protein>
<evidence type="ECO:0000313" key="2">
    <source>
        <dbReference type="EMBL" id="KZL21543.1"/>
    </source>
</evidence>
<dbReference type="OrthoDB" id="63487at2"/>
<dbReference type="InterPro" id="IPR052519">
    <property type="entry name" value="Euk-type_GlcNAc_Kinase"/>
</dbReference>
<dbReference type="Pfam" id="PF01869">
    <property type="entry name" value="BcrAD_BadFG"/>
    <property type="match status" value="1"/>
</dbReference>
<dbReference type="AlphaFoldDB" id="A0A161XHY1"/>
<dbReference type="PANTHER" id="PTHR43190:SF3">
    <property type="entry name" value="N-ACETYL-D-GLUCOSAMINE KINASE"/>
    <property type="match status" value="1"/>
</dbReference>
<evidence type="ECO:0000313" key="3">
    <source>
        <dbReference type="Proteomes" id="UP000076577"/>
    </source>
</evidence>
<name>A0A161XHY1_9HYPH</name>
<accession>A0A161XHY1</accession>
<comment type="caution">
    <text evidence="2">The sequence shown here is derived from an EMBL/GenBank/DDBJ whole genome shotgun (WGS) entry which is preliminary data.</text>
</comment>
<dbReference type="CDD" id="cd24082">
    <property type="entry name" value="ASKHA_NBD_GspK-like"/>
    <property type="match status" value="1"/>
</dbReference>
<dbReference type="PATRIC" id="fig|989403.3.peg.891"/>
<dbReference type="Gene3D" id="3.30.420.40">
    <property type="match status" value="2"/>
</dbReference>
<keyword evidence="3" id="KW-1185">Reference proteome</keyword>
<dbReference type="InterPro" id="IPR043129">
    <property type="entry name" value="ATPase_NBD"/>
</dbReference>
<proteinExistence type="predicted"/>
<organism evidence="2 3">
    <name type="scientific">Pseudovibrio axinellae</name>
    <dbReference type="NCBI Taxonomy" id="989403"/>
    <lineage>
        <taxon>Bacteria</taxon>
        <taxon>Pseudomonadati</taxon>
        <taxon>Pseudomonadota</taxon>
        <taxon>Alphaproteobacteria</taxon>
        <taxon>Hyphomicrobiales</taxon>
        <taxon>Stappiaceae</taxon>
        <taxon>Pseudovibrio</taxon>
    </lineage>
</organism>
<sequence>MDYILGVDGGGSTCRAAIATADGRLLGHAKAGPANIYSDPAQCLNSILYCAKEACEDANLTEEALQQTFAVLGLAGANAYTNPEGIAQKLPFAEVQIVSDSLIALEGAHGSDDGVVAILGTGSNFMARKGGKQYPLGGWGFHCGDQGSGAKMGERALKEALLAHDGLRSLGPLTEHILSQFEDNPQKLSEFARAAMPEDFAQFMPVILIYAQQQSSLALDIVEEGTAYVASALRLLSDEGTLPIALLGDLKPVYEAFLPPDIKQLIVPAKNDALRGALEIAQRENTQHSD</sequence>
<gene>
    <name evidence="2" type="primary">gspK</name>
    <name evidence="2" type="ORF">PsAD2_00841</name>
</gene>